<dbReference type="Proteomes" id="UP001183006">
    <property type="component" value="Chromosome"/>
</dbReference>
<gene>
    <name evidence="1" type="ORF">RE476_11095</name>
</gene>
<protein>
    <submittedName>
        <fullName evidence="1">Uncharacterized protein</fullName>
    </submittedName>
</protein>
<reference evidence="1" key="1">
    <citation type="submission" date="2023-08" db="EMBL/GenBank/DDBJ databases">
        <title>Methanolobus mangrovi sp. nov. and Methanolobus sediminis sp. nov, two novel methylotrophic methanogens isolated from mangrove sediments in China.</title>
        <authorList>
            <person name="Zhou J."/>
        </authorList>
    </citation>
    <scope>NUCLEOTIDE SEQUENCE</scope>
    <source>
        <strain evidence="1">FTZ2</strain>
    </source>
</reference>
<organism evidence="1 2">
    <name type="scientific">Methanolobus mangrovi</name>
    <dbReference type="NCBI Taxonomy" id="3072977"/>
    <lineage>
        <taxon>Archaea</taxon>
        <taxon>Methanobacteriati</taxon>
        <taxon>Methanobacteriota</taxon>
        <taxon>Stenosarchaea group</taxon>
        <taxon>Methanomicrobia</taxon>
        <taxon>Methanosarcinales</taxon>
        <taxon>Methanosarcinaceae</taxon>
        <taxon>Methanolobus</taxon>
    </lineage>
</organism>
<dbReference type="AlphaFoldDB" id="A0AA51UEX6"/>
<name>A0AA51UEX6_9EURY</name>
<evidence type="ECO:0000313" key="2">
    <source>
        <dbReference type="Proteomes" id="UP001183006"/>
    </source>
</evidence>
<sequence>MGTPDIDTYIKEAEVIEKMYMELLEGTTQKRIKRIDDGSTGLQNVEYRICVINSKNEILQHALLERYGNWYESCRNLVQKYTGMSRSSKYDDLAGLHETTLKLIDLKDPASNSNEKKHLRKEFIACFDAHVRILHSIGPRIASARNTHISLVAADKIYSELDEAETLYDQGSIRNSCIIAGNALERYLKMRCEVCEIELEPEDTLLAMARKLHESNKAYDFDLEMHGIIEHLVDLRDKCVNVDEGEELQEDWLRELIDRIRELTFMTFC</sequence>
<keyword evidence="2" id="KW-1185">Reference proteome</keyword>
<dbReference type="KEGG" id="mmav:RE476_11095"/>
<dbReference type="RefSeq" id="WP_309307700.1">
    <property type="nucleotide sequence ID" value="NZ_CP133594.1"/>
</dbReference>
<proteinExistence type="predicted"/>
<accession>A0AA51UEX6</accession>
<evidence type="ECO:0000313" key="1">
    <source>
        <dbReference type="EMBL" id="WMW21906.1"/>
    </source>
</evidence>
<dbReference type="EMBL" id="CP133594">
    <property type="protein sequence ID" value="WMW21906.1"/>
    <property type="molecule type" value="Genomic_DNA"/>
</dbReference>
<dbReference type="GeneID" id="84230694"/>